<dbReference type="SUPFAM" id="SSF56601">
    <property type="entry name" value="beta-lactamase/transpeptidase-like"/>
    <property type="match status" value="1"/>
</dbReference>
<reference evidence="4 5" key="1">
    <citation type="submission" date="2017-04" db="EMBL/GenBank/DDBJ databases">
        <authorList>
            <person name="Afonso C.L."/>
            <person name="Miller P.J."/>
            <person name="Scott M.A."/>
            <person name="Spackman E."/>
            <person name="Goraichik I."/>
            <person name="Dimitrov K.M."/>
            <person name="Suarez D.L."/>
            <person name="Swayne D.E."/>
        </authorList>
    </citation>
    <scope>NUCLEOTIDE SEQUENCE [LARGE SCALE GENOMIC DNA]</scope>
    <source>
        <strain evidence="4 5">DSM 11622</strain>
    </source>
</reference>
<dbReference type="InterPro" id="IPR000667">
    <property type="entry name" value="Peptidase_S13"/>
</dbReference>
<keyword evidence="4" id="KW-0121">Carboxypeptidase</keyword>
<evidence type="ECO:0000256" key="1">
    <source>
        <dbReference type="ARBA" id="ARBA00006096"/>
    </source>
</evidence>
<keyword evidence="4" id="KW-0645">Protease</keyword>
<dbReference type="GO" id="GO:0006508">
    <property type="term" value="P:proteolysis"/>
    <property type="evidence" value="ECO:0007669"/>
    <property type="project" value="InterPro"/>
</dbReference>
<dbReference type="GO" id="GO:0000270">
    <property type="term" value="P:peptidoglycan metabolic process"/>
    <property type="evidence" value="ECO:0007669"/>
    <property type="project" value="TreeGrafter"/>
</dbReference>
<dbReference type="Proteomes" id="UP000192266">
    <property type="component" value="Unassembled WGS sequence"/>
</dbReference>
<evidence type="ECO:0000313" key="5">
    <source>
        <dbReference type="Proteomes" id="UP000192266"/>
    </source>
</evidence>
<dbReference type="RefSeq" id="WP_084446576.1">
    <property type="nucleotide sequence ID" value="NZ_FWWW01000076.1"/>
</dbReference>
<dbReference type="Pfam" id="PF02113">
    <property type="entry name" value="Peptidase_S13"/>
    <property type="match status" value="2"/>
</dbReference>
<dbReference type="PANTHER" id="PTHR30023">
    <property type="entry name" value="D-ALANYL-D-ALANINE CARBOXYPEPTIDASE"/>
    <property type="match status" value="1"/>
</dbReference>
<keyword evidence="3" id="KW-0732">Signal</keyword>
<evidence type="ECO:0000256" key="3">
    <source>
        <dbReference type="SAM" id="SignalP"/>
    </source>
</evidence>
<dbReference type="InterPro" id="IPR012338">
    <property type="entry name" value="Beta-lactam/transpept-like"/>
</dbReference>
<evidence type="ECO:0000256" key="2">
    <source>
        <dbReference type="ARBA" id="ARBA00022801"/>
    </source>
</evidence>
<sequence>MSPYFRLLAFLILLLLPLSAAAPRYGSLSNDDEEAEMSVNRGKGPRWLNKMVTESAVLRQHQVGISITEVETGEKLYELNADRYFTPASNMKLFSFYAGLHLLGDSLPSLRYVVRHDSLLFWGTGDPTLLHGDVPSRRAFDFLQKRPEKLFYREMPMTEASFGPGWGWDDYNYYYQPERSAFPVYGNVIRFYAGPNKRPAVRPRFFNPVVKEAPAGFPHPADDHVRRELTDNHFVYFVSPKKWIDETPFRPSSQLVLQLLQDTLRRPVLNAPWHSVRPQEAVRTLAGLPVDSLYRRMLQVSDNLLAEQLLLMCSARLRSDSLSTQTVIRAVQAQFLQNLPDAPRWVDGSGLSRKNLVTPRTLSALLLKLHQEVPEPRLLSLLAAGGGHGTLRRVYRDASGPWFWGKTGTLSNNHNVCGYLRTRRGHLLAVSFMNNNHVVETIVVRQEMERVLKEVRERM</sequence>
<dbReference type="Gene3D" id="3.40.710.10">
    <property type="entry name" value="DD-peptidase/beta-lactamase superfamily"/>
    <property type="match status" value="2"/>
</dbReference>
<protein>
    <submittedName>
        <fullName evidence="4">Peptidase S13 D-Ala-D-Ala carboxypeptidase C</fullName>
    </submittedName>
</protein>
<gene>
    <name evidence="4" type="ORF">SAMN00120144_1583</name>
</gene>
<feature type="signal peptide" evidence="3">
    <location>
        <begin position="1"/>
        <end position="22"/>
    </location>
</feature>
<dbReference type="PANTHER" id="PTHR30023:SF0">
    <property type="entry name" value="PENICILLIN-SENSITIVE CARBOXYPEPTIDASE A"/>
    <property type="match status" value="1"/>
</dbReference>
<dbReference type="AlphaFoldDB" id="A0A1W1VWD0"/>
<organism evidence="4 5">
    <name type="scientific">Hymenobacter roseosalivarius DSM 11622</name>
    <dbReference type="NCBI Taxonomy" id="645990"/>
    <lineage>
        <taxon>Bacteria</taxon>
        <taxon>Pseudomonadati</taxon>
        <taxon>Bacteroidota</taxon>
        <taxon>Cytophagia</taxon>
        <taxon>Cytophagales</taxon>
        <taxon>Hymenobacteraceae</taxon>
        <taxon>Hymenobacter</taxon>
    </lineage>
</organism>
<accession>A0A1W1VWD0</accession>
<keyword evidence="5" id="KW-1185">Reference proteome</keyword>
<evidence type="ECO:0000313" key="4">
    <source>
        <dbReference type="EMBL" id="SMB97675.1"/>
    </source>
</evidence>
<dbReference type="OrthoDB" id="9802627at2"/>
<keyword evidence="2" id="KW-0378">Hydrolase</keyword>
<dbReference type="EMBL" id="FWWW01000076">
    <property type="protein sequence ID" value="SMB97675.1"/>
    <property type="molecule type" value="Genomic_DNA"/>
</dbReference>
<comment type="similarity">
    <text evidence="1">Belongs to the peptidase S13 family.</text>
</comment>
<proteinExistence type="inferred from homology"/>
<feature type="chain" id="PRO_5012867979" evidence="3">
    <location>
        <begin position="23"/>
        <end position="459"/>
    </location>
</feature>
<name>A0A1W1VWD0_9BACT</name>
<dbReference type="GO" id="GO:0004185">
    <property type="term" value="F:serine-type carboxypeptidase activity"/>
    <property type="evidence" value="ECO:0007669"/>
    <property type="project" value="InterPro"/>
</dbReference>
<dbReference type="PRINTS" id="PR00922">
    <property type="entry name" value="DADACBPTASE3"/>
</dbReference>
<dbReference type="STRING" id="645990.SAMN00120144_1583"/>